<dbReference type="PROSITE" id="PS50850">
    <property type="entry name" value="MFS"/>
    <property type="match status" value="1"/>
</dbReference>
<dbReference type="GO" id="GO:0022857">
    <property type="term" value="F:transmembrane transporter activity"/>
    <property type="evidence" value="ECO:0007669"/>
    <property type="project" value="InterPro"/>
</dbReference>
<dbReference type="InterPro" id="IPR020846">
    <property type="entry name" value="MFS_dom"/>
</dbReference>
<dbReference type="AlphaFoldDB" id="A0AAJ0B5E4"/>
<feature type="transmembrane region" description="Helical" evidence="7">
    <location>
        <begin position="235"/>
        <end position="255"/>
    </location>
</feature>
<feature type="transmembrane region" description="Helical" evidence="7">
    <location>
        <begin position="368"/>
        <end position="386"/>
    </location>
</feature>
<comment type="subcellular location">
    <subcellularLocation>
        <location evidence="1">Membrane</location>
        <topology evidence="1">Multi-pass membrane protein</topology>
    </subcellularLocation>
</comment>
<accession>A0AAJ0B5E4</accession>
<reference evidence="9" key="1">
    <citation type="submission" date="2023-06" db="EMBL/GenBank/DDBJ databases">
        <title>Genome-scale phylogeny and comparative genomics of the fungal order Sordariales.</title>
        <authorList>
            <consortium name="Lawrence Berkeley National Laboratory"/>
            <person name="Hensen N."/>
            <person name="Bonometti L."/>
            <person name="Westerberg I."/>
            <person name="Brannstrom I.O."/>
            <person name="Guillou S."/>
            <person name="Cros-Aarteil S."/>
            <person name="Calhoun S."/>
            <person name="Haridas S."/>
            <person name="Kuo A."/>
            <person name="Mondo S."/>
            <person name="Pangilinan J."/>
            <person name="Riley R."/>
            <person name="Labutti K."/>
            <person name="Andreopoulos B."/>
            <person name="Lipzen A."/>
            <person name="Chen C."/>
            <person name="Yanf M."/>
            <person name="Daum C."/>
            <person name="Ng V."/>
            <person name="Clum A."/>
            <person name="Steindorff A."/>
            <person name="Ohm R."/>
            <person name="Martin F."/>
            <person name="Silar P."/>
            <person name="Natvig D."/>
            <person name="Lalanne C."/>
            <person name="Gautier V."/>
            <person name="Ament-Velasquez S.L."/>
            <person name="Kruys A."/>
            <person name="Hutchinson M.I."/>
            <person name="Powell A.J."/>
            <person name="Barry K."/>
            <person name="Miller A.N."/>
            <person name="Grigoriev I.V."/>
            <person name="Debuchy R."/>
            <person name="Gladieux P."/>
            <person name="Thoren M.H."/>
            <person name="Johannesson H."/>
        </authorList>
    </citation>
    <scope>NUCLEOTIDE SEQUENCE</scope>
    <source>
        <strain evidence="9">PSN4</strain>
    </source>
</reference>
<evidence type="ECO:0000259" key="8">
    <source>
        <dbReference type="PROSITE" id="PS50850"/>
    </source>
</evidence>
<dbReference type="Pfam" id="PF07690">
    <property type="entry name" value="MFS_1"/>
    <property type="match status" value="1"/>
</dbReference>
<evidence type="ECO:0000256" key="1">
    <source>
        <dbReference type="ARBA" id="ARBA00004141"/>
    </source>
</evidence>
<dbReference type="GO" id="GO:0005886">
    <property type="term" value="C:plasma membrane"/>
    <property type="evidence" value="ECO:0007669"/>
    <property type="project" value="TreeGrafter"/>
</dbReference>
<dbReference type="PANTHER" id="PTHR23501">
    <property type="entry name" value="MAJOR FACILITATOR SUPERFAMILY"/>
    <property type="match status" value="1"/>
</dbReference>
<evidence type="ECO:0000256" key="7">
    <source>
        <dbReference type="SAM" id="Phobius"/>
    </source>
</evidence>
<feature type="transmembrane region" description="Helical" evidence="7">
    <location>
        <begin position="341"/>
        <end position="361"/>
    </location>
</feature>
<dbReference type="Proteomes" id="UP001239445">
    <property type="component" value="Unassembled WGS sequence"/>
</dbReference>
<keyword evidence="5 7" id="KW-0472">Membrane</keyword>
<feature type="compositionally biased region" description="Basic and acidic residues" evidence="6">
    <location>
        <begin position="539"/>
        <end position="568"/>
    </location>
</feature>
<organism evidence="9 10">
    <name type="scientific">Echria macrotheca</name>
    <dbReference type="NCBI Taxonomy" id="438768"/>
    <lineage>
        <taxon>Eukaryota</taxon>
        <taxon>Fungi</taxon>
        <taxon>Dikarya</taxon>
        <taxon>Ascomycota</taxon>
        <taxon>Pezizomycotina</taxon>
        <taxon>Sordariomycetes</taxon>
        <taxon>Sordariomycetidae</taxon>
        <taxon>Sordariales</taxon>
        <taxon>Schizotheciaceae</taxon>
        <taxon>Echria</taxon>
    </lineage>
</organism>
<evidence type="ECO:0000313" key="10">
    <source>
        <dbReference type="Proteomes" id="UP001239445"/>
    </source>
</evidence>
<dbReference type="EMBL" id="MU839843">
    <property type="protein sequence ID" value="KAK1751129.1"/>
    <property type="molecule type" value="Genomic_DNA"/>
</dbReference>
<dbReference type="Gene3D" id="1.20.1250.20">
    <property type="entry name" value="MFS general substrate transporter like domains"/>
    <property type="match status" value="2"/>
</dbReference>
<evidence type="ECO:0000256" key="2">
    <source>
        <dbReference type="ARBA" id="ARBA00022448"/>
    </source>
</evidence>
<keyword evidence="3 7" id="KW-0812">Transmembrane</keyword>
<name>A0AAJ0B5E4_9PEZI</name>
<dbReference type="CDD" id="cd17502">
    <property type="entry name" value="MFS_Azr1_MDR_like"/>
    <property type="match status" value="1"/>
</dbReference>
<dbReference type="InterPro" id="IPR036259">
    <property type="entry name" value="MFS_trans_sf"/>
</dbReference>
<evidence type="ECO:0000313" key="9">
    <source>
        <dbReference type="EMBL" id="KAK1751129.1"/>
    </source>
</evidence>
<feature type="domain" description="Major facilitator superfamily (MFS) profile" evidence="8">
    <location>
        <begin position="41"/>
        <end position="528"/>
    </location>
</feature>
<feature type="transmembrane region" description="Helical" evidence="7">
    <location>
        <begin position="163"/>
        <end position="182"/>
    </location>
</feature>
<evidence type="ECO:0000256" key="5">
    <source>
        <dbReference type="ARBA" id="ARBA00023136"/>
    </source>
</evidence>
<feature type="transmembrane region" description="Helical" evidence="7">
    <location>
        <begin position="429"/>
        <end position="450"/>
    </location>
</feature>
<feature type="transmembrane region" description="Helical" evidence="7">
    <location>
        <begin position="505"/>
        <end position="523"/>
    </location>
</feature>
<feature type="transmembrane region" description="Helical" evidence="7">
    <location>
        <begin position="76"/>
        <end position="98"/>
    </location>
</feature>
<dbReference type="SUPFAM" id="SSF103473">
    <property type="entry name" value="MFS general substrate transporter"/>
    <property type="match status" value="1"/>
</dbReference>
<dbReference type="PANTHER" id="PTHR23501:SF201">
    <property type="entry name" value="MFS AFLATOXIN EFFLUX PUMP"/>
    <property type="match status" value="1"/>
</dbReference>
<feature type="transmembrane region" description="Helical" evidence="7">
    <location>
        <begin position="105"/>
        <end position="125"/>
    </location>
</feature>
<feature type="transmembrane region" description="Helical" evidence="7">
    <location>
        <begin position="267"/>
        <end position="288"/>
    </location>
</feature>
<feature type="transmembrane region" description="Helical" evidence="7">
    <location>
        <begin position="38"/>
        <end position="64"/>
    </location>
</feature>
<keyword evidence="2" id="KW-0813">Transport</keyword>
<evidence type="ECO:0000256" key="4">
    <source>
        <dbReference type="ARBA" id="ARBA00022989"/>
    </source>
</evidence>
<feature type="transmembrane region" description="Helical" evidence="7">
    <location>
        <begin position="131"/>
        <end position="151"/>
    </location>
</feature>
<feature type="transmembrane region" description="Helical" evidence="7">
    <location>
        <begin position="309"/>
        <end position="329"/>
    </location>
</feature>
<proteinExistence type="predicted"/>
<gene>
    <name evidence="9" type="ORF">QBC47DRAFT_454863</name>
</gene>
<feature type="transmembrane region" description="Helical" evidence="7">
    <location>
        <begin position="398"/>
        <end position="417"/>
    </location>
</feature>
<evidence type="ECO:0000256" key="6">
    <source>
        <dbReference type="SAM" id="MobiDB-lite"/>
    </source>
</evidence>
<keyword evidence="4 7" id="KW-1133">Transmembrane helix</keyword>
<keyword evidence="10" id="KW-1185">Reference proteome</keyword>
<dbReference type="InterPro" id="IPR011701">
    <property type="entry name" value="MFS"/>
</dbReference>
<evidence type="ECO:0000256" key="3">
    <source>
        <dbReference type="ARBA" id="ARBA00022692"/>
    </source>
</evidence>
<protein>
    <submittedName>
        <fullName evidence="9">Major facilitator superfamily domain-containing protein</fullName>
    </submittedName>
</protein>
<sequence length="568" mass="61039">MGSESTNEAVNATKTEPVDVEDEYADAERNYKPKTFRFWAILLGIYLALFLVALDRTIIAIPLAAITNEFSSIQDIGWYGGAYMLTNACFTPFFGRVYKIYSTRWVFLSSIVVFEAGSALCGAAPTSAAFIVGRAIAGAGAAGIFSGGTMLMMPIIPVRKRPIYISLSGMTFALSSVLGPLIGGTLTENVTWRWCFYINLPIGSFTFLAILFLFRFDPPKHEKLGALAQFKHLDPIGFFFLAPSMISLLLALQWGGSVEFPWSAPRIIGLFVTFAVLFVVFVVVQVMIPDTAMAPPRVVLNRSIAGSMFFMFLLSGGMMCIAYYLSVWFQAAQGQSAVQAGIRSLPLVLGLTVMGLINAVFTQKVGYYLPSLFVAPVLSAVGAGLLSTLQPDSGKGAWIGYQALYGLGLGCGFQSSMLPSQTVLRRADVPLGISLQFFMQQLGGAVFLAVGQNIFQNNLVDRLSGVAGLDPQIIVNTGSTDLRKIVPPNEVGAVLDAFNYSLTRVFLLAAGLSAAMILGALVIEPKNIKKTRGAGNGGKGDEAKAEEGKSSEEISKRGPGEENDEKKN</sequence>
<comment type="caution">
    <text evidence="9">The sequence shown here is derived from an EMBL/GenBank/DDBJ whole genome shotgun (WGS) entry which is preliminary data.</text>
</comment>
<dbReference type="FunFam" id="1.20.1250.20:FF:000196">
    <property type="entry name" value="MFS toxin efflux pump (AflT)"/>
    <property type="match status" value="1"/>
</dbReference>
<feature type="transmembrane region" description="Helical" evidence="7">
    <location>
        <begin position="194"/>
        <end position="214"/>
    </location>
</feature>
<feature type="region of interest" description="Disordered" evidence="6">
    <location>
        <begin position="529"/>
        <end position="568"/>
    </location>
</feature>